<reference evidence="7" key="3">
    <citation type="submission" date="2022-09" db="EMBL/GenBank/DDBJ databases">
        <title>Australian commercial rhizobial inoculants.</title>
        <authorList>
            <person name="Kohlmeier M.G."/>
            <person name="O'Hara G.W."/>
            <person name="Colombi E."/>
            <person name="Ramsay J.P."/>
            <person name="Terpolilli J."/>
        </authorList>
    </citation>
    <scope>NUCLEOTIDE SEQUENCE</scope>
    <source>
        <strain evidence="7">WSM1592</strain>
    </source>
</reference>
<evidence type="ECO:0000256" key="2">
    <source>
        <dbReference type="ARBA" id="ARBA00022553"/>
    </source>
</evidence>
<evidence type="ECO:0000313" key="8">
    <source>
        <dbReference type="Proteomes" id="UP000232164"/>
    </source>
</evidence>
<dbReference type="InterPro" id="IPR020845">
    <property type="entry name" value="AMP-binding_CS"/>
</dbReference>
<dbReference type="Pfam" id="PF00501">
    <property type="entry name" value="AMP-binding"/>
    <property type="match status" value="1"/>
</dbReference>
<dbReference type="GO" id="GO:0043041">
    <property type="term" value="P:amino acid activation for nonribosomal peptide biosynthetic process"/>
    <property type="evidence" value="ECO:0007669"/>
    <property type="project" value="TreeGrafter"/>
</dbReference>
<evidence type="ECO:0000256" key="4">
    <source>
        <dbReference type="SAM" id="MobiDB-lite"/>
    </source>
</evidence>
<dbReference type="GO" id="GO:0005737">
    <property type="term" value="C:cytoplasm"/>
    <property type="evidence" value="ECO:0007669"/>
    <property type="project" value="TreeGrafter"/>
</dbReference>
<dbReference type="Gene3D" id="3.30.300.30">
    <property type="match status" value="1"/>
</dbReference>
<dbReference type="EMBL" id="CP104143">
    <property type="protein sequence ID" value="UWU12989.1"/>
    <property type="molecule type" value="Genomic_DNA"/>
</dbReference>
<dbReference type="PANTHER" id="PTHR45527:SF1">
    <property type="entry name" value="FATTY ACID SYNTHASE"/>
    <property type="match status" value="1"/>
</dbReference>
<proteinExistence type="predicted"/>
<dbReference type="Pfam" id="PF00550">
    <property type="entry name" value="PP-binding"/>
    <property type="match status" value="1"/>
</dbReference>
<dbReference type="Proteomes" id="UP001060123">
    <property type="component" value="Chromosome"/>
</dbReference>
<sequence>MTDLAFCEPNELSTAMHYDRDRSLHEIVHQQAQIAPRATALVFGDRSVTYGELDRLSDGLAARLEGFGVGRGDVIGLLLPRSLDTIICMLAILKAGGAYLPLDPAYPHEHLDYVLAECEPKVVFVDAASIEKISSASSERTNIVDANTLLLEVAVAPTAARPMVEIGGGDLAYVMFTSGSTGRPKGVAIPHRGISRIALDQNYHSLTRRDVVLHASTISFDASTWEIWCALLNGCALVIMPDVNFSVAGLCQVIRNYDVTSMLLTTGLFHLFADYSDRDLPSLRHVFFGGDVASAAHARRFLDRHPGCILTNAYGPTETTVLATAFTIPQGFSAPELPIGMAVAHTSIRILDETLRELPAGIEGQLAISGDGLAVGYFNRPELTEEKFVMVETRDGPQRCYLTGDLAIMGVDGMVAFKGRRDRQVKINGKRIELDEIEAALRRDSRLADAIVVCHTRSQSLKHVVAYLRPCETSTGKDPDLAGAVMATLRRTLPAHMIPNSALVLDSFPMTPGGKVDRSKLSLPPAEPEGSIREAPESQVEAVLVNLWREALGREEIALNRNFFDLGGTSLQLMRVHAGLEAHLRRGVDVVMLFKHPTIRELALFLNGKASDSLRSASAARRAALQRKTMSQFRRSSS</sequence>
<dbReference type="InterPro" id="IPR000873">
    <property type="entry name" value="AMP-dep_synth/lig_dom"/>
</dbReference>
<evidence type="ECO:0000313" key="7">
    <source>
        <dbReference type="EMBL" id="UWU12989.1"/>
    </source>
</evidence>
<evidence type="ECO:0000256" key="3">
    <source>
        <dbReference type="ARBA" id="ARBA00022723"/>
    </source>
</evidence>
<reference evidence="6 8" key="1">
    <citation type="submission" date="2017-11" db="EMBL/GenBank/DDBJ databases">
        <authorList>
            <person name="Han C.G."/>
        </authorList>
    </citation>
    <scope>NUCLEOTIDE SEQUENCE [LARGE SCALE GENOMIC DNA]</scope>
    <source>
        <strain evidence="6 8">HCNT1</strain>
    </source>
</reference>
<dbReference type="GO" id="GO:0044550">
    <property type="term" value="P:secondary metabolite biosynthetic process"/>
    <property type="evidence" value="ECO:0007669"/>
    <property type="project" value="TreeGrafter"/>
</dbReference>
<dbReference type="SUPFAM" id="SSF56801">
    <property type="entry name" value="Acetyl-CoA synthetase-like"/>
    <property type="match status" value="1"/>
</dbReference>
<protein>
    <submittedName>
        <fullName evidence="7">Non-ribosomal peptide synthetase</fullName>
    </submittedName>
    <submittedName>
        <fullName evidence="6">Thioester reductase</fullName>
    </submittedName>
</protein>
<dbReference type="Pfam" id="PF13193">
    <property type="entry name" value="AMP-binding_C"/>
    <property type="match status" value="1"/>
</dbReference>
<dbReference type="InterPro" id="IPR036736">
    <property type="entry name" value="ACP-like_sf"/>
</dbReference>
<feature type="domain" description="Carrier" evidence="5">
    <location>
        <begin position="535"/>
        <end position="610"/>
    </location>
</feature>
<evidence type="ECO:0000259" key="5">
    <source>
        <dbReference type="PROSITE" id="PS50075"/>
    </source>
</evidence>
<keyword evidence="2" id="KW-0597">Phosphoprotein</keyword>
<keyword evidence="3" id="KW-0479">Metal-binding</keyword>
<dbReference type="STRING" id="1041146.GCA_000427985_07086"/>
<dbReference type="AlphaFoldDB" id="A0A2N0CZS4"/>
<dbReference type="PROSITE" id="PS50075">
    <property type="entry name" value="CARRIER"/>
    <property type="match status" value="1"/>
</dbReference>
<dbReference type="PROSITE" id="PS00455">
    <property type="entry name" value="AMP_BINDING"/>
    <property type="match status" value="1"/>
</dbReference>
<dbReference type="GO" id="GO:0046872">
    <property type="term" value="F:metal ion binding"/>
    <property type="evidence" value="ECO:0007669"/>
    <property type="project" value="UniProtKB-KW"/>
</dbReference>
<organism evidence="6 8">
    <name type="scientific">Rhizobium sullae</name>
    <name type="common">Rhizobium hedysari</name>
    <dbReference type="NCBI Taxonomy" id="50338"/>
    <lineage>
        <taxon>Bacteria</taxon>
        <taxon>Pseudomonadati</taxon>
        <taxon>Pseudomonadota</taxon>
        <taxon>Alphaproteobacteria</taxon>
        <taxon>Hyphomicrobiales</taxon>
        <taxon>Rhizobiaceae</taxon>
        <taxon>Rhizobium/Agrobacterium group</taxon>
        <taxon>Rhizobium</taxon>
    </lineage>
</organism>
<feature type="region of interest" description="Disordered" evidence="4">
    <location>
        <begin position="516"/>
        <end position="535"/>
    </location>
</feature>
<accession>A0A2N0CZS4</accession>
<dbReference type="Proteomes" id="UP000232164">
    <property type="component" value="Unassembled WGS sequence"/>
</dbReference>
<dbReference type="GO" id="GO:0031177">
    <property type="term" value="F:phosphopantetheine binding"/>
    <property type="evidence" value="ECO:0007669"/>
    <property type="project" value="InterPro"/>
</dbReference>
<dbReference type="InterPro" id="IPR009081">
    <property type="entry name" value="PP-bd_ACP"/>
</dbReference>
<dbReference type="Gene3D" id="1.10.1200.10">
    <property type="entry name" value="ACP-like"/>
    <property type="match status" value="1"/>
</dbReference>
<dbReference type="InterPro" id="IPR045851">
    <property type="entry name" value="AMP-bd_C_sf"/>
</dbReference>
<evidence type="ECO:0000313" key="9">
    <source>
        <dbReference type="Proteomes" id="UP001060123"/>
    </source>
</evidence>
<dbReference type="SMART" id="SM00823">
    <property type="entry name" value="PKS_PP"/>
    <property type="match status" value="1"/>
</dbReference>
<dbReference type="FunFam" id="3.40.50.980:FF:000001">
    <property type="entry name" value="Non-ribosomal peptide synthetase"/>
    <property type="match status" value="1"/>
</dbReference>
<dbReference type="Gene3D" id="2.30.38.10">
    <property type="entry name" value="Luciferase, Domain 3"/>
    <property type="match status" value="1"/>
</dbReference>
<dbReference type="SUPFAM" id="SSF47336">
    <property type="entry name" value="ACP-like"/>
    <property type="match status" value="1"/>
</dbReference>
<dbReference type="InterPro" id="IPR025110">
    <property type="entry name" value="AMP-bd_C"/>
</dbReference>
<dbReference type="CDD" id="cd05930">
    <property type="entry name" value="A_NRPS"/>
    <property type="match status" value="1"/>
</dbReference>
<dbReference type="RefSeq" id="WP_051336573.1">
    <property type="nucleotide sequence ID" value="NZ_CP104143.1"/>
</dbReference>
<evidence type="ECO:0000313" key="6">
    <source>
        <dbReference type="EMBL" id="PKA39361.1"/>
    </source>
</evidence>
<evidence type="ECO:0000256" key="1">
    <source>
        <dbReference type="ARBA" id="ARBA00022450"/>
    </source>
</evidence>
<reference evidence="6 8" key="2">
    <citation type="submission" date="2017-12" db="EMBL/GenBank/DDBJ databases">
        <title>Genome sequence of Rhizobium sullae HCNT1 isolated from Sulla coronaria nodules and featuring peculiar denitrification phenotypes.</title>
        <authorList>
            <person name="De Diego-Diaz B."/>
            <person name="Treu L."/>
            <person name="Campanaro S."/>
            <person name="Da Silva Duarte V."/>
            <person name="Basaglia M."/>
            <person name="Favaro L."/>
            <person name="Casella S."/>
            <person name="Squartini A."/>
        </authorList>
    </citation>
    <scope>NUCLEOTIDE SEQUENCE [LARGE SCALE GENOMIC DNA]</scope>
    <source>
        <strain evidence="6 8">HCNT1</strain>
    </source>
</reference>
<keyword evidence="1" id="KW-0596">Phosphopantetheine</keyword>
<name>A0A2N0CZS4_RHISU</name>
<dbReference type="Gene3D" id="3.40.50.980">
    <property type="match status" value="2"/>
</dbReference>
<dbReference type="InterPro" id="IPR010071">
    <property type="entry name" value="AA_adenyl_dom"/>
</dbReference>
<keyword evidence="9" id="KW-1185">Reference proteome</keyword>
<dbReference type="PANTHER" id="PTHR45527">
    <property type="entry name" value="NONRIBOSOMAL PEPTIDE SYNTHETASE"/>
    <property type="match status" value="1"/>
</dbReference>
<dbReference type="InterPro" id="IPR020806">
    <property type="entry name" value="PKS_PP-bd"/>
</dbReference>
<dbReference type="NCBIfam" id="TIGR01733">
    <property type="entry name" value="AA-adenyl-dom"/>
    <property type="match status" value="1"/>
</dbReference>
<gene>
    <name evidence="6" type="ORF">CWR43_33350</name>
    <name evidence="7" type="ORF">N2599_12520</name>
</gene>
<dbReference type="EMBL" id="PIQN01000031">
    <property type="protein sequence ID" value="PKA39361.1"/>
    <property type="molecule type" value="Genomic_DNA"/>
</dbReference>